<dbReference type="Gene3D" id="3.30.420.40">
    <property type="match status" value="3"/>
</dbReference>
<reference evidence="7" key="1">
    <citation type="journal article" date="2021" name="Microb. Physiol.">
        <title>Proteogenomic Insights into the Physiology of Marine, Sulfate-Reducing, Filamentous Desulfonema limicola and Desulfonema magnum.</title>
        <authorList>
            <person name="Schnaars V."/>
            <person name="Wohlbrand L."/>
            <person name="Scheve S."/>
            <person name="Hinrichs C."/>
            <person name="Reinhardt R."/>
            <person name="Rabus R."/>
        </authorList>
    </citation>
    <scope>NUCLEOTIDE SEQUENCE</scope>
    <source>
        <strain evidence="7">4be13</strain>
    </source>
</reference>
<dbReference type="InterPro" id="IPR018181">
    <property type="entry name" value="Heat_shock_70_CS"/>
</dbReference>
<dbReference type="InterPro" id="IPR029047">
    <property type="entry name" value="HSP70_peptide-bd_sf"/>
</dbReference>
<evidence type="ECO:0000256" key="5">
    <source>
        <dbReference type="RuleBase" id="RU003322"/>
    </source>
</evidence>
<dbReference type="RefSeq" id="WP_207678828.1">
    <property type="nucleotide sequence ID" value="NZ_CP061800.1"/>
</dbReference>
<dbReference type="SUPFAM" id="SSF100920">
    <property type="entry name" value="Heat shock protein 70kD (HSP70), peptide-binding domain"/>
    <property type="match status" value="1"/>
</dbReference>
<sequence>MQIENSDTALEAVKGREIGIDLGTCNSVVSYLENGKINILRVKNEEIIPSAIFFENRNELLYGLIALRKGFQYPKSVARLFKRKLKDKTDKIKIEFKDRVSKTYIIDTNVFIDEPDILKCFQKYDEIVVSAKVIDELSYRMEQPETEFQAKVAINNIKELEERLIFESSDSSLLPEDLDTRNDDNLILSIAFKIKDKNPVLLTSDKEFQLKCKAYNISFQSLNDFKKDSINKRETIGITGEEASALFLRYLKDEASKAIGPVSNAVITVPANFNNVEIESTKRAAKKAGFEEVTILKEPTAAAIAYGLGVEQDKNILIYDFGGGTFDVSIIKVQTDKTLTEDQTDKIFRVINTGGDANLGGEDLTRELINFIYDELEESLGLDMYRLEDSGLSSEQYLYNETKIYEEAELSKIRLSQFKRTEISFPVLYTREEQRAWSLTVTRNEFENLVRDKTKKTLDALGKTLNGADLNAEDIDIVVLAGGTSLMPFIQERVRRYFGKSPNCEKNTATVIAQGAAIVASSKWDNAEGGIQEEIIIYEKTVADFGIELKGHRFDCLIPADTELPAIKEKNYSPVIERQKELRISVYRRSKQYQTETRIFNDGIDYIDKISISNLPPMNFQDTIRVSFELNKYDILNVNVKIISENKELIDTGEVSIEKASDN</sequence>
<dbReference type="KEGG" id="dmm:dnm_068500"/>
<evidence type="ECO:0000313" key="7">
    <source>
        <dbReference type="EMBL" id="QTA90789.1"/>
    </source>
</evidence>
<evidence type="ECO:0000259" key="6">
    <source>
        <dbReference type="SMART" id="SM00670"/>
    </source>
</evidence>
<evidence type="ECO:0000256" key="4">
    <source>
        <dbReference type="ARBA" id="ARBA00023186"/>
    </source>
</evidence>
<feature type="domain" description="PIN" evidence="6">
    <location>
        <begin position="102"/>
        <end position="210"/>
    </location>
</feature>
<dbReference type="FunFam" id="3.30.420.40:FF:000028">
    <property type="entry name" value="heat shock 70 kDa protein-like"/>
    <property type="match status" value="1"/>
</dbReference>
<dbReference type="GO" id="GO:0140662">
    <property type="term" value="F:ATP-dependent protein folding chaperone"/>
    <property type="evidence" value="ECO:0007669"/>
    <property type="project" value="InterPro"/>
</dbReference>
<dbReference type="EMBL" id="CP061800">
    <property type="protein sequence ID" value="QTA90789.1"/>
    <property type="molecule type" value="Genomic_DNA"/>
</dbReference>
<evidence type="ECO:0000256" key="1">
    <source>
        <dbReference type="ARBA" id="ARBA00007381"/>
    </source>
</evidence>
<dbReference type="PANTHER" id="PTHR19375">
    <property type="entry name" value="HEAT SHOCK PROTEIN 70KDA"/>
    <property type="match status" value="1"/>
</dbReference>
<dbReference type="PROSITE" id="PS00329">
    <property type="entry name" value="HSP70_2"/>
    <property type="match status" value="1"/>
</dbReference>
<dbReference type="Gene3D" id="3.90.640.10">
    <property type="entry name" value="Actin, Chain A, domain 4"/>
    <property type="match status" value="1"/>
</dbReference>
<dbReference type="Gene3D" id="2.60.34.10">
    <property type="entry name" value="Substrate Binding Domain Of DNAk, Chain A, domain 1"/>
    <property type="match status" value="1"/>
</dbReference>
<dbReference type="InterPro" id="IPR013126">
    <property type="entry name" value="Hsp_70_fam"/>
</dbReference>
<comment type="similarity">
    <text evidence="1 5">Belongs to the heat shock protein 70 family.</text>
</comment>
<dbReference type="SUPFAM" id="SSF88723">
    <property type="entry name" value="PIN domain-like"/>
    <property type="match status" value="1"/>
</dbReference>
<accession>A0A975BT73</accession>
<dbReference type="SUPFAM" id="SSF53067">
    <property type="entry name" value="Actin-like ATPase domain"/>
    <property type="match status" value="2"/>
</dbReference>
<dbReference type="Proteomes" id="UP000663722">
    <property type="component" value="Chromosome"/>
</dbReference>
<keyword evidence="8" id="KW-1185">Reference proteome</keyword>
<protein>
    <submittedName>
        <fullName evidence="7">Chaperone protein DnaK-like domain-containing protein</fullName>
    </submittedName>
</protein>
<keyword evidence="2 5" id="KW-0547">Nucleotide-binding</keyword>
<name>A0A975BT73_9BACT</name>
<dbReference type="Pfam" id="PF00012">
    <property type="entry name" value="HSP70"/>
    <property type="match status" value="2"/>
</dbReference>
<keyword evidence="4" id="KW-0143">Chaperone</keyword>
<dbReference type="SMART" id="SM00670">
    <property type="entry name" value="PINc"/>
    <property type="match status" value="1"/>
</dbReference>
<organism evidence="7 8">
    <name type="scientific">Desulfonema magnum</name>
    <dbReference type="NCBI Taxonomy" id="45655"/>
    <lineage>
        <taxon>Bacteria</taxon>
        <taxon>Pseudomonadati</taxon>
        <taxon>Thermodesulfobacteriota</taxon>
        <taxon>Desulfobacteria</taxon>
        <taxon>Desulfobacterales</taxon>
        <taxon>Desulfococcaceae</taxon>
        <taxon>Desulfonema</taxon>
    </lineage>
</organism>
<dbReference type="GO" id="GO:0005524">
    <property type="term" value="F:ATP binding"/>
    <property type="evidence" value="ECO:0007669"/>
    <property type="project" value="UniProtKB-KW"/>
</dbReference>
<evidence type="ECO:0000256" key="3">
    <source>
        <dbReference type="ARBA" id="ARBA00022840"/>
    </source>
</evidence>
<keyword evidence="3 5" id="KW-0067">ATP-binding</keyword>
<evidence type="ECO:0000256" key="2">
    <source>
        <dbReference type="ARBA" id="ARBA00022741"/>
    </source>
</evidence>
<gene>
    <name evidence="7" type="ORF">dnm_068500</name>
</gene>
<dbReference type="InterPro" id="IPR043129">
    <property type="entry name" value="ATPase_NBD"/>
</dbReference>
<evidence type="ECO:0000313" key="8">
    <source>
        <dbReference type="Proteomes" id="UP000663722"/>
    </source>
</evidence>
<dbReference type="AlphaFoldDB" id="A0A975BT73"/>
<dbReference type="InterPro" id="IPR002716">
    <property type="entry name" value="PIN_dom"/>
</dbReference>
<proteinExistence type="inferred from homology"/>
<dbReference type="InterPro" id="IPR029060">
    <property type="entry name" value="PIN-like_dom_sf"/>
</dbReference>
<dbReference type="FunFam" id="3.90.640.10:FF:000003">
    <property type="entry name" value="Molecular chaperone DnaK"/>
    <property type="match status" value="1"/>
</dbReference>